<dbReference type="AlphaFoldDB" id="A0A0L0NYB3"/>
<accession>A0A0L0NYB3</accession>
<organism evidence="1 2">
    <name type="scientific">Candidozyma auris</name>
    <name type="common">Yeast</name>
    <name type="synonym">Candida auris</name>
    <dbReference type="NCBI Taxonomy" id="498019"/>
    <lineage>
        <taxon>Eukaryota</taxon>
        <taxon>Fungi</taxon>
        <taxon>Dikarya</taxon>
        <taxon>Ascomycota</taxon>
        <taxon>Saccharomycotina</taxon>
        <taxon>Pichiomycetes</taxon>
        <taxon>Metschnikowiaceae</taxon>
        <taxon>Candidozyma</taxon>
    </lineage>
</organism>
<proteinExistence type="predicted"/>
<reference evidence="2" key="1">
    <citation type="journal article" date="2015" name="BMC Genomics">
        <title>Draft genome of a commonly misdiagnosed multidrug resistant pathogen Candida auris.</title>
        <authorList>
            <person name="Chatterjee S."/>
            <person name="Alampalli S.V."/>
            <person name="Nageshan R.K."/>
            <person name="Chettiar S.T."/>
            <person name="Joshi S."/>
            <person name="Tatu U.S."/>
        </authorList>
    </citation>
    <scope>NUCLEOTIDE SEQUENCE [LARGE SCALE GENOMIC DNA]</scope>
    <source>
        <strain evidence="2">6684</strain>
    </source>
</reference>
<protein>
    <submittedName>
        <fullName evidence="1">Uncharacterized protein</fullName>
    </submittedName>
</protein>
<evidence type="ECO:0000313" key="1">
    <source>
        <dbReference type="EMBL" id="KND98973.1"/>
    </source>
</evidence>
<comment type="caution">
    <text evidence="1">The sequence shown here is derived from an EMBL/GenBank/DDBJ whole genome shotgun (WGS) entry which is preliminary data.</text>
</comment>
<sequence>MIEVVVVKSPSELVVTIMTPESVSTAPSDLVEVQVEVKVVNGGGMIEVVVVNSPFESVVTTTTPESVSVSPSELLEVQVEV</sequence>
<dbReference type="EMBL" id="LGST01000027">
    <property type="protein sequence ID" value="KND98973.1"/>
    <property type="molecule type" value="Genomic_DNA"/>
</dbReference>
<gene>
    <name evidence="1" type="ORF">QG37_04033</name>
</gene>
<name>A0A0L0NYB3_CANAR</name>
<evidence type="ECO:0000313" key="2">
    <source>
        <dbReference type="Proteomes" id="UP000037122"/>
    </source>
</evidence>
<dbReference type="Proteomes" id="UP000037122">
    <property type="component" value="Unassembled WGS sequence"/>
</dbReference>